<keyword evidence="2" id="KW-1185">Reference proteome</keyword>
<protein>
    <recommendedName>
        <fullName evidence="3">Hypervirulence associated protein TUDOR domain-containing protein</fullName>
    </recommendedName>
</protein>
<organism evidence="1 2">
    <name type="scientific">Puccinia striiformis</name>
    <dbReference type="NCBI Taxonomy" id="27350"/>
    <lineage>
        <taxon>Eukaryota</taxon>
        <taxon>Fungi</taxon>
        <taxon>Dikarya</taxon>
        <taxon>Basidiomycota</taxon>
        <taxon>Pucciniomycotina</taxon>
        <taxon>Pucciniomycetes</taxon>
        <taxon>Pucciniales</taxon>
        <taxon>Pucciniaceae</taxon>
        <taxon>Puccinia</taxon>
    </lineage>
</organism>
<evidence type="ECO:0000313" key="1">
    <source>
        <dbReference type="EMBL" id="POW07796.1"/>
    </source>
</evidence>
<evidence type="ECO:0008006" key="3">
    <source>
        <dbReference type="Google" id="ProtNLM"/>
    </source>
</evidence>
<evidence type="ECO:0000313" key="2">
    <source>
        <dbReference type="Proteomes" id="UP000239156"/>
    </source>
</evidence>
<proteinExistence type="predicted"/>
<dbReference type="EMBL" id="PKSL01000071">
    <property type="protein sequence ID" value="POW07796.1"/>
    <property type="molecule type" value="Genomic_DNA"/>
</dbReference>
<comment type="caution">
    <text evidence="1">The sequence shown here is derived from an EMBL/GenBank/DDBJ whole genome shotgun (WGS) entry which is preliminary data.</text>
</comment>
<dbReference type="Proteomes" id="UP000239156">
    <property type="component" value="Unassembled WGS sequence"/>
</dbReference>
<dbReference type="VEuPathDB" id="FungiDB:PSTT_08035"/>
<dbReference type="AlphaFoldDB" id="A0A2S4VE21"/>
<accession>A0A2S4VE21</accession>
<gene>
    <name evidence="1" type="ORF">PSTT_08035</name>
</gene>
<sequence>MYTTPKDELRDPIEPGEIRVGSEVQMPDPFGRNPPRPLDGIIIGIIEETDDKSEHCGEIRYLIHELVDSVMMTYPVDWVHSTKC</sequence>
<name>A0A2S4VE21_9BASI</name>
<dbReference type="VEuPathDB" id="FungiDB:PSHT_10254"/>
<reference evidence="1" key="1">
    <citation type="submission" date="2017-12" db="EMBL/GenBank/DDBJ databases">
        <title>Gene loss provides genomic basis for host adaptation in cereal stripe rust fungi.</title>
        <authorList>
            <person name="Xia C."/>
        </authorList>
    </citation>
    <scope>NUCLEOTIDE SEQUENCE [LARGE SCALE GENOMIC DNA]</scope>
    <source>
        <strain evidence="1">93-210</strain>
    </source>
</reference>